<protein>
    <submittedName>
        <fullName evidence="3">Bifunctional diguanylate cyclase/phosphodiesterase</fullName>
    </submittedName>
</protein>
<dbReference type="Pfam" id="PF00563">
    <property type="entry name" value="EAL"/>
    <property type="match status" value="1"/>
</dbReference>
<dbReference type="EMBL" id="JAMPKX010000014">
    <property type="protein sequence ID" value="MEP0949741.1"/>
    <property type="molecule type" value="Genomic_DNA"/>
</dbReference>
<dbReference type="SUPFAM" id="SSF141868">
    <property type="entry name" value="EAL domain-like"/>
    <property type="match status" value="1"/>
</dbReference>
<dbReference type="Proteomes" id="UP001482513">
    <property type="component" value="Unassembled WGS sequence"/>
</dbReference>
<dbReference type="Pfam" id="PF00990">
    <property type="entry name" value="GGDEF"/>
    <property type="match status" value="1"/>
</dbReference>
<sequence length="515" mass="57727">RAITKGLLKPGDRLCEKMPTHRQQVYPYQVALIDLYLAALESGEPKRLEYQYQGEISGWYMTLVTPLSLELLYMTFTEVSGVIHDPLTGLYNRRVLEMELEAWEVCLFIDLDRFKLINNQRGHYLGDELLKAVATVLQDHAQTHNGIAVRNSGDKFLLLLPALNADSTEPCPIPTAIAENVLSDVLAIEVEGVSISVSIGVASGTINAFDVDAPIDRLLQAAETAMREAKRNRRSNLPQHRIQAWNSALARRRLRQITLEAYLEQRSSELEFWLAYQPICHMQTGAIVGAEALIRWDSARLGSVAPSEFIPVAEATGLVHRISDWVLCHALEQLAQWQEISSEFNLSINISPLELEDDDFLDRIMQRVAGAGIVSNRFGVEITERGIYSNLERYLQSLQELRAMSLRLKVDDFGTGQSGLAQLLQFRFDEVKVDRYFIPTNAQNLEKVAICRAIANLAEGVNFDLVAEGIEHAEQRSLMLGMNYNYGQGYLFSRPMTAQNLTTLLREGTCLAAGG</sequence>
<feature type="non-terminal residue" evidence="3">
    <location>
        <position position="1"/>
    </location>
</feature>
<dbReference type="InterPro" id="IPR035919">
    <property type="entry name" value="EAL_sf"/>
</dbReference>
<dbReference type="SUPFAM" id="SSF55073">
    <property type="entry name" value="Nucleotide cyclase"/>
    <property type="match status" value="1"/>
</dbReference>
<dbReference type="InterPro" id="IPR001633">
    <property type="entry name" value="EAL_dom"/>
</dbReference>
<dbReference type="InterPro" id="IPR052155">
    <property type="entry name" value="Biofilm_reg_signaling"/>
</dbReference>
<dbReference type="PANTHER" id="PTHR44757">
    <property type="entry name" value="DIGUANYLATE CYCLASE DGCP"/>
    <property type="match status" value="1"/>
</dbReference>
<evidence type="ECO:0000313" key="3">
    <source>
        <dbReference type="EMBL" id="MEP0949741.1"/>
    </source>
</evidence>
<accession>A0ABV0KB10</accession>
<dbReference type="InterPro" id="IPR000160">
    <property type="entry name" value="GGDEF_dom"/>
</dbReference>
<gene>
    <name evidence="3" type="ORF">NC992_22880</name>
</gene>
<organism evidence="3 4">
    <name type="scientific">Leptolyngbya subtilissima DQ-A4</name>
    <dbReference type="NCBI Taxonomy" id="2933933"/>
    <lineage>
        <taxon>Bacteria</taxon>
        <taxon>Bacillati</taxon>
        <taxon>Cyanobacteriota</taxon>
        <taxon>Cyanophyceae</taxon>
        <taxon>Leptolyngbyales</taxon>
        <taxon>Leptolyngbyaceae</taxon>
        <taxon>Leptolyngbya group</taxon>
        <taxon>Leptolyngbya</taxon>
    </lineage>
</organism>
<dbReference type="CDD" id="cd01948">
    <property type="entry name" value="EAL"/>
    <property type="match status" value="1"/>
</dbReference>
<name>A0ABV0KB10_9CYAN</name>
<dbReference type="InterPro" id="IPR043128">
    <property type="entry name" value="Rev_trsase/Diguanyl_cyclase"/>
</dbReference>
<proteinExistence type="predicted"/>
<reference evidence="3 4" key="1">
    <citation type="submission" date="2022-04" db="EMBL/GenBank/DDBJ databases">
        <title>Positive selection, recombination, and allopatry shape intraspecific diversity of widespread and dominant cyanobacteria.</title>
        <authorList>
            <person name="Wei J."/>
            <person name="Shu W."/>
            <person name="Hu C."/>
        </authorList>
    </citation>
    <scope>NUCLEOTIDE SEQUENCE [LARGE SCALE GENOMIC DNA]</scope>
    <source>
        <strain evidence="3 4">DQ-A4</strain>
    </source>
</reference>
<dbReference type="NCBIfam" id="TIGR00254">
    <property type="entry name" value="GGDEF"/>
    <property type="match status" value="1"/>
</dbReference>
<dbReference type="PROSITE" id="PS50887">
    <property type="entry name" value="GGDEF"/>
    <property type="match status" value="1"/>
</dbReference>
<dbReference type="PANTHER" id="PTHR44757:SF2">
    <property type="entry name" value="BIOFILM ARCHITECTURE MAINTENANCE PROTEIN MBAA"/>
    <property type="match status" value="1"/>
</dbReference>
<comment type="caution">
    <text evidence="3">The sequence shown here is derived from an EMBL/GenBank/DDBJ whole genome shotgun (WGS) entry which is preliminary data.</text>
</comment>
<keyword evidence="4" id="KW-1185">Reference proteome</keyword>
<feature type="domain" description="GGDEF" evidence="2">
    <location>
        <begin position="102"/>
        <end position="247"/>
    </location>
</feature>
<dbReference type="PROSITE" id="PS50883">
    <property type="entry name" value="EAL"/>
    <property type="match status" value="1"/>
</dbReference>
<dbReference type="InterPro" id="IPR029787">
    <property type="entry name" value="Nucleotide_cyclase"/>
</dbReference>
<dbReference type="Gene3D" id="3.20.20.450">
    <property type="entry name" value="EAL domain"/>
    <property type="match status" value="1"/>
</dbReference>
<evidence type="ECO:0000313" key="4">
    <source>
        <dbReference type="Proteomes" id="UP001482513"/>
    </source>
</evidence>
<dbReference type="SMART" id="SM00052">
    <property type="entry name" value="EAL"/>
    <property type="match status" value="1"/>
</dbReference>
<dbReference type="SMART" id="SM00267">
    <property type="entry name" value="GGDEF"/>
    <property type="match status" value="1"/>
</dbReference>
<evidence type="ECO:0000259" key="2">
    <source>
        <dbReference type="PROSITE" id="PS50887"/>
    </source>
</evidence>
<dbReference type="RefSeq" id="WP_190707987.1">
    <property type="nucleotide sequence ID" value="NZ_JAMPKX010000014.1"/>
</dbReference>
<evidence type="ECO:0000259" key="1">
    <source>
        <dbReference type="PROSITE" id="PS50883"/>
    </source>
</evidence>
<feature type="domain" description="EAL" evidence="1">
    <location>
        <begin position="256"/>
        <end position="509"/>
    </location>
</feature>
<dbReference type="CDD" id="cd01949">
    <property type="entry name" value="GGDEF"/>
    <property type="match status" value="1"/>
</dbReference>
<dbReference type="Gene3D" id="3.30.70.270">
    <property type="match status" value="1"/>
</dbReference>